<dbReference type="FunFam" id="1.20.1560.10:FF:000024">
    <property type="entry name" value="ABC transporter C family member 2"/>
    <property type="match status" value="1"/>
</dbReference>
<keyword evidence="6" id="KW-0547">Nucleotide-binding</keyword>
<evidence type="ECO:0000259" key="12">
    <source>
        <dbReference type="PROSITE" id="PS50893"/>
    </source>
</evidence>
<reference evidence="15" key="1">
    <citation type="journal article" date="2011" name="Genome Res.">
        <title>Phylogeny-wide analysis of social amoeba genomes highlights ancient origins for complex intercellular communication.</title>
        <authorList>
            <person name="Heidel A.J."/>
            <person name="Lawal H.M."/>
            <person name="Felder M."/>
            <person name="Schilde C."/>
            <person name="Helps N.R."/>
            <person name="Tunggal B."/>
            <person name="Rivero F."/>
            <person name="John U."/>
            <person name="Schleicher M."/>
            <person name="Eichinger L."/>
            <person name="Platzer M."/>
            <person name="Noegel A.A."/>
            <person name="Schaap P."/>
            <person name="Gloeckner G."/>
        </authorList>
    </citation>
    <scope>NUCLEOTIDE SEQUENCE [LARGE SCALE GENOMIC DNA]</scope>
    <source>
        <strain evidence="15">SH3</strain>
    </source>
</reference>
<dbReference type="RefSeq" id="XP_004359022.1">
    <property type="nucleotide sequence ID" value="XM_004358965.1"/>
</dbReference>
<dbReference type="InterPro" id="IPR011527">
    <property type="entry name" value="ABC1_TM_dom"/>
</dbReference>
<feature type="transmembrane region" description="Helical" evidence="11">
    <location>
        <begin position="103"/>
        <end position="124"/>
    </location>
</feature>
<dbReference type="SMART" id="SM00382">
    <property type="entry name" value="AAA"/>
    <property type="match status" value="2"/>
</dbReference>
<feature type="transmembrane region" description="Helical" evidence="11">
    <location>
        <begin position="160"/>
        <end position="179"/>
    </location>
</feature>
<dbReference type="PROSITE" id="PS50893">
    <property type="entry name" value="ABC_TRANSPORTER_2"/>
    <property type="match status" value="2"/>
</dbReference>
<feature type="transmembrane region" description="Helical" evidence="11">
    <location>
        <begin position="965"/>
        <end position="984"/>
    </location>
</feature>
<dbReference type="FunFam" id="3.40.50.300:FF:000163">
    <property type="entry name" value="Multidrug resistance-associated protein member 4"/>
    <property type="match status" value="1"/>
</dbReference>
<evidence type="ECO:0000313" key="14">
    <source>
        <dbReference type="EMBL" id="EGG21172.1"/>
    </source>
</evidence>
<comment type="subcellular location">
    <subcellularLocation>
        <location evidence="1">Membrane</location>
        <topology evidence="1">Multi-pass membrane protein</topology>
    </subcellularLocation>
</comment>
<dbReference type="GeneID" id="14874018"/>
<evidence type="ECO:0000256" key="5">
    <source>
        <dbReference type="ARBA" id="ARBA00022737"/>
    </source>
</evidence>
<evidence type="ECO:0000313" key="15">
    <source>
        <dbReference type="Proteomes" id="UP000007797"/>
    </source>
</evidence>
<dbReference type="GO" id="GO:0005524">
    <property type="term" value="F:ATP binding"/>
    <property type="evidence" value="ECO:0007669"/>
    <property type="project" value="UniProtKB-KW"/>
</dbReference>
<feature type="compositionally biased region" description="Low complexity" evidence="10">
    <location>
        <begin position="1450"/>
        <end position="1460"/>
    </location>
</feature>
<feature type="domain" description="ABC transmembrane type-1" evidence="13">
    <location>
        <begin position="826"/>
        <end position="1107"/>
    </location>
</feature>
<comment type="similarity">
    <text evidence="2">Belongs to the ABC transporter superfamily. ABCC family. Conjugate transporter (TC 3.A.1.208) subfamily.</text>
</comment>
<dbReference type="InterPro" id="IPR027417">
    <property type="entry name" value="P-loop_NTPase"/>
</dbReference>
<proteinExistence type="inferred from homology"/>
<evidence type="ECO:0000256" key="4">
    <source>
        <dbReference type="ARBA" id="ARBA00022692"/>
    </source>
</evidence>
<evidence type="ECO:0000259" key="13">
    <source>
        <dbReference type="PROSITE" id="PS50929"/>
    </source>
</evidence>
<dbReference type="CDD" id="cd18579">
    <property type="entry name" value="ABC_6TM_ABCC_D1"/>
    <property type="match status" value="1"/>
</dbReference>
<feature type="transmembrane region" description="Helical" evidence="11">
    <location>
        <begin position="261"/>
        <end position="281"/>
    </location>
</feature>
<dbReference type="PROSITE" id="PS50929">
    <property type="entry name" value="ABC_TM1F"/>
    <property type="match status" value="2"/>
</dbReference>
<dbReference type="SUPFAM" id="SSF90123">
    <property type="entry name" value="ABC transporter transmembrane region"/>
    <property type="match status" value="2"/>
</dbReference>
<dbReference type="PROSITE" id="PS00211">
    <property type="entry name" value="ABC_TRANSPORTER_1"/>
    <property type="match status" value="1"/>
</dbReference>
<gene>
    <name evidence="14" type="primary">abcC3</name>
    <name evidence="14" type="ORF">DFA_01047</name>
</gene>
<evidence type="ECO:0000256" key="11">
    <source>
        <dbReference type="SAM" id="Phobius"/>
    </source>
</evidence>
<feature type="region of interest" description="Disordered" evidence="10">
    <location>
        <begin position="1402"/>
        <end position="1460"/>
    </location>
</feature>
<dbReference type="FunFam" id="3.40.50.300:FF:000997">
    <property type="entry name" value="Multidrug resistance-associated protein 1"/>
    <property type="match status" value="1"/>
</dbReference>
<feature type="domain" description="ABC transporter" evidence="12">
    <location>
        <begin position="1144"/>
        <end position="1378"/>
    </location>
</feature>
<dbReference type="GO" id="GO:0016887">
    <property type="term" value="F:ATP hydrolysis activity"/>
    <property type="evidence" value="ECO:0007669"/>
    <property type="project" value="InterPro"/>
</dbReference>
<dbReference type="SUPFAM" id="SSF52540">
    <property type="entry name" value="P-loop containing nucleoside triphosphate hydrolases"/>
    <property type="match status" value="2"/>
</dbReference>
<feature type="compositionally biased region" description="Low complexity" evidence="10">
    <location>
        <begin position="1430"/>
        <end position="1443"/>
    </location>
</feature>
<dbReference type="GO" id="GO:0140359">
    <property type="term" value="F:ABC-type transporter activity"/>
    <property type="evidence" value="ECO:0007669"/>
    <property type="project" value="InterPro"/>
</dbReference>
<feature type="transmembrane region" description="Helical" evidence="11">
    <location>
        <begin position="937"/>
        <end position="959"/>
    </location>
</feature>
<organism evidence="14 15">
    <name type="scientific">Cavenderia fasciculata</name>
    <name type="common">Slime mold</name>
    <name type="synonym">Dictyostelium fasciculatum</name>
    <dbReference type="NCBI Taxonomy" id="261658"/>
    <lineage>
        <taxon>Eukaryota</taxon>
        <taxon>Amoebozoa</taxon>
        <taxon>Evosea</taxon>
        <taxon>Eumycetozoa</taxon>
        <taxon>Dictyostelia</taxon>
        <taxon>Acytosteliales</taxon>
        <taxon>Cavenderiaceae</taxon>
        <taxon>Cavenderia</taxon>
    </lineage>
</organism>
<keyword evidence="8 11" id="KW-1133">Transmembrane helix</keyword>
<dbReference type="InterPro" id="IPR044726">
    <property type="entry name" value="ABCC_6TM_D2"/>
</dbReference>
<keyword evidence="3" id="KW-0813">Transport</keyword>
<dbReference type="Gene3D" id="3.40.50.300">
    <property type="entry name" value="P-loop containing nucleotide triphosphate hydrolases"/>
    <property type="match status" value="2"/>
</dbReference>
<feature type="compositionally biased region" description="Basic residues" evidence="10">
    <location>
        <begin position="466"/>
        <end position="475"/>
    </location>
</feature>
<dbReference type="OMA" id="PYAWPSQ"/>
<dbReference type="GO" id="GO:0016020">
    <property type="term" value="C:membrane"/>
    <property type="evidence" value="ECO:0007669"/>
    <property type="project" value="UniProtKB-SubCell"/>
</dbReference>
<evidence type="ECO:0000256" key="1">
    <source>
        <dbReference type="ARBA" id="ARBA00004141"/>
    </source>
</evidence>
<dbReference type="GO" id="GO:0030587">
    <property type="term" value="P:sorocarp development"/>
    <property type="evidence" value="ECO:0007669"/>
    <property type="project" value="UniProtKB-ARBA"/>
</dbReference>
<keyword evidence="7" id="KW-0067">ATP-binding</keyword>
<evidence type="ECO:0000256" key="2">
    <source>
        <dbReference type="ARBA" id="ARBA00009726"/>
    </source>
</evidence>
<feature type="transmembrane region" description="Helical" evidence="11">
    <location>
        <begin position="1050"/>
        <end position="1071"/>
    </location>
</feature>
<keyword evidence="9 11" id="KW-0472">Membrane</keyword>
<keyword evidence="5" id="KW-0677">Repeat</keyword>
<protein>
    <submittedName>
        <fullName evidence="14">ABC transporter C family protein</fullName>
    </submittedName>
</protein>
<feature type="compositionally biased region" description="Low complexity" evidence="10">
    <location>
        <begin position="452"/>
        <end position="465"/>
    </location>
</feature>
<keyword evidence="15" id="KW-1185">Reference proteome</keyword>
<feature type="transmembrane region" description="Helical" evidence="11">
    <location>
        <begin position="344"/>
        <end position="368"/>
    </location>
</feature>
<evidence type="ECO:0000256" key="9">
    <source>
        <dbReference type="ARBA" id="ARBA00023136"/>
    </source>
</evidence>
<dbReference type="Pfam" id="PF00005">
    <property type="entry name" value="ABC_tran"/>
    <property type="match status" value="2"/>
</dbReference>
<dbReference type="InterPro" id="IPR003593">
    <property type="entry name" value="AAA+_ATPase"/>
</dbReference>
<dbReference type="CDD" id="cd03250">
    <property type="entry name" value="ABCC_MRP_domain1"/>
    <property type="match status" value="1"/>
</dbReference>
<feature type="transmembrane region" description="Helical" evidence="11">
    <location>
        <begin position="234"/>
        <end position="255"/>
    </location>
</feature>
<feature type="domain" description="ABC transmembrane type-1" evidence="13">
    <location>
        <begin position="117"/>
        <end position="403"/>
    </location>
</feature>
<feature type="domain" description="ABC transporter" evidence="12">
    <location>
        <begin position="501"/>
        <end position="727"/>
    </location>
</feature>
<dbReference type="Gene3D" id="1.20.1560.10">
    <property type="entry name" value="ABC transporter type 1, transmembrane domain"/>
    <property type="match status" value="2"/>
</dbReference>
<dbReference type="InterPro" id="IPR036640">
    <property type="entry name" value="ABC1_TM_sf"/>
</dbReference>
<dbReference type="InterPro" id="IPR017871">
    <property type="entry name" value="ABC_transporter-like_CS"/>
</dbReference>
<dbReference type="FunFam" id="1.20.1560.10:FF:000010">
    <property type="entry name" value="Multidrug resistance-associated ABC transporter"/>
    <property type="match status" value="1"/>
</dbReference>
<name>F4PQK5_CACFS</name>
<dbReference type="InterPro" id="IPR050173">
    <property type="entry name" value="ABC_transporter_C-like"/>
</dbReference>
<evidence type="ECO:0000256" key="10">
    <source>
        <dbReference type="SAM" id="MobiDB-lite"/>
    </source>
</evidence>
<dbReference type="EMBL" id="GL883010">
    <property type="protein sequence ID" value="EGG21172.1"/>
    <property type="molecule type" value="Genomic_DNA"/>
</dbReference>
<sequence length="1460" mass="162207">MTQQNDVEMANLDSKTTKKKIKKVEKEVPGFGGRPSPEEKANPLSRLTYWWADSFVWFCFRHVLQIHHLPDLATFDRSSTIVKKMEEQWNLELKKPQPSYTKAAVRAFGPYFAISWIFYAIYAASQFVGPELLSRMVIYVTEVRLMDAGVPGVDVDVNMGYYYAVALFGSAMIGSFCLYQSNMISARVGDWMRSAIVCDVYRKSLRLSNDARASTSPGEIVNLMSNDAQRMVEVFLLINNGVFAPFQIIVCIVLMNRAIGWPTFIGLALMLFMAPLNGVAAKKLTEIRRAMIAYTDARVKTTNEILQAIKIIKLYAWEDSFAKRVLEKRGLEIKYLYKFSYVRAGLIFIVAAVPTMVSVLVFSTYYGYNKTLNAAKIFSALAYLNILRLPLGFLPIIIALVVQLQIATGRIGQFLQNPEIVPLLEPTDPTKPVGVYIDNGRFTWGKKDADKTAGGATGAEQAPAKRGGKKKKGKKQQQAAGGEVASTTPQQQMVGVGGPDVDGSTVTGGSFLSDGEKKEFTLSDITLSCTGPTLTMVVGSVGSGKSSLCQAMLGEMNSIDGSVAVRGKIAYVAQQAWIINASLRDNIVFGSEFDEVKYQRVLQACALERDIELFPQGDLVEIGERGVNLSGGQKQRVSIARAVYNDADIYILDDPLSAVDAHVGKHLFYKTITGILKSKTVILAANQLNYLPFADNVIVMNHGYISERGTYQQIMESKQEFSKQLEAYGIDDTVREQNGGSSTPAESEELTVGVDKNAVVVPPVAVSTKQDSSLVIMEEEKSKPKEKAELKNKDGKLISQEERESGSVSLKIYFKYFESGGLLFFAFVFVLFLFDTGTRTVTDWWLSHWSNEQLTGNDSGLSDVQYLYIYIGIGVGSVLISGARNIFYFTYTVKAGLVLHNQLFKALLRAPMWFFDTTPLGRIINRFTRDLDGIDNLLAPALSQYLVFFTTVVATLIIISIITPFLLVPLAPIIIIYYILQYFYRFTSRELQRLESISRSPIFAHFGETLSGVQTIRAYRQQDINIVSNQTKLDTNNNCYLTLQAMNQWLGLRLDVLGNLVIFFAAVFITVDRGSISLSNIGLSLSYALSITGNLNRATLQGADLETKMNSVERLVHYINGPEEAQQVIETCRPEKEWPQHGQITFDNLVMRYREGLDPVLKGISCNILPQEKIGIVGRTGAGKSSIVLALFRLIEASEGRILIDGKDIAQYGLKDLRRNLSIIPQDAVMFSGTLRDNLDPFQESTDEQLWDLLEKTQLKKVVQEIEGGLLSKVTENGDNWSVGQRQLICLGRALLRKPKILVLDEATASVDSNTDYLIQKTVRENFSDCTILTIAHRLNTIMDSDRIMVMNAGLIEEMDTPHNLLQNQSSLLSWLVEETGAQNAALLRKMAATKSLNVDLLNTPSTPQLGRDQQPENTNNNNIVAPPTDNNNIDNNNNNNNIVAPPPSDNNENNNNDNN</sequence>
<feature type="transmembrane region" description="Helical" evidence="11">
    <location>
        <begin position="380"/>
        <end position="402"/>
    </location>
</feature>
<dbReference type="PANTHER" id="PTHR24223">
    <property type="entry name" value="ATP-BINDING CASSETTE SUB-FAMILY C"/>
    <property type="match status" value="1"/>
</dbReference>
<dbReference type="STRING" id="1054147.F4PQK5"/>
<evidence type="ECO:0000256" key="7">
    <source>
        <dbReference type="ARBA" id="ARBA00022840"/>
    </source>
</evidence>
<dbReference type="Pfam" id="PF00664">
    <property type="entry name" value="ABC_membrane"/>
    <property type="match status" value="2"/>
</dbReference>
<dbReference type="OrthoDB" id="29192at2759"/>
<feature type="transmembrane region" description="Helical" evidence="11">
    <location>
        <begin position="867"/>
        <end position="887"/>
    </location>
</feature>
<dbReference type="Proteomes" id="UP000007797">
    <property type="component" value="Unassembled WGS sequence"/>
</dbReference>
<dbReference type="InterPro" id="IPR044746">
    <property type="entry name" value="ABCC_6TM_D1"/>
</dbReference>
<dbReference type="CDD" id="cd18580">
    <property type="entry name" value="ABC_6TM_ABCC_D2"/>
    <property type="match status" value="1"/>
</dbReference>
<keyword evidence="4 11" id="KW-0812">Transmembrane</keyword>
<accession>F4PQK5</accession>
<dbReference type="InterPro" id="IPR003439">
    <property type="entry name" value="ABC_transporter-like_ATP-bd"/>
</dbReference>
<evidence type="ECO:0000256" key="6">
    <source>
        <dbReference type="ARBA" id="ARBA00022741"/>
    </source>
</evidence>
<feature type="transmembrane region" description="Helical" evidence="11">
    <location>
        <begin position="813"/>
        <end position="834"/>
    </location>
</feature>
<dbReference type="KEGG" id="dfa:DFA_01047"/>
<feature type="region of interest" description="Disordered" evidence="10">
    <location>
        <begin position="448"/>
        <end position="509"/>
    </location>
</feature>
<evidence type="ECO:0000256" key="3">
    <source>
        <dbReference type="ARBA" id="ARBA00022448"/>
    </source>
</evidence>
<dbReference type="CDD" id="cd03244">
    <property type="entry name" value="ABCC_MRP_domain2"/>
    <property type="match status" value="1"/>
</dbReference>
<evidence type="ECO:0000256" key="8">
    <source>
        <dbReference type="ARBA" id="ARBA00022989"/>
    </source>
</evidence>
<dbReference type="PANTHER" id="PTHR24223:SF329">
    <property type="entry name" value="ABC TRANSPORTER C FAMILY MEMBER 10-RELATED"/>
    <property type="match status" value="1"/>
</dbReference>